<feature type="region of interest" description="Disordered" evidence="2">
    <location>
        <begin position="137"/>
        <end position="163"/>
    </location>
</feature>
<dbReference type="PANTHER" id="PTHR30204">
    <property type="entry name" value="REDOX-CYCLING DRUG-SENSING TRANSCRIPTIONAL ACTIVATOR SOXR"/>
    <property type="match status" value="1"/>
</dbReference>
<comment type="caution">
    <text evidence="4">The sequence shown here is derived from an EMBL/GenBank/DDBJ whole genome shotgun (WGS) entry which is preliminary data.</text>
</comment>
<gene>
    <name evidence="4" type="ORF">BHE75_01853</name>
</gene>
<dbReference type="Proteomes" id="UP000179467">
    <property type="component" value="Unassembled WGS sequence"/>
</dbReference>
<dbReference type="GO" id="GO:0003677">
    <property type="term" value="F:DNA binding"/>
    <property type="evidence" value="ECO:0007669"/>
    <property type="project" value="UniProtKB-KW"/>
</dbReference>
<feature type="domain" description="HTH merR-type" evidence="3">
    <location>
        <begin position="17"/>
        <end position="84"/>
    </location>
</feature>
<keyword evidence="1" id="KW-0238">DNA-binding</keyword>
<protein>
    <submittedName>
        <fullName evidence="4">Zinc-responsive transcriptional regulator</fullName>
    </submittedName>
</protein>
<dbReference type="PROSITE" id="PS50937">
    <property type="entry name" value="HTH_MERR_2"/>
    <property type="match status" value="1"/>
</dbReference>
<dbReference type="OrthoDB" id="9803659at2"/>
<evidence type="ECO:0000313" key="4">
    <source>
        <dbReference type="EMBL" id="OHT19861.1"/>
    </source>
</evidence>
<keyword evidence="5" id="KW-1185">Reference proteome</keyword>
<dbReference type="Gene3D" id="1.10.1660.10">
    <property type="match status" value="1"/>
</dbReference>
<dbReference type="GO" id="GO:0003700">
    <property type="term" value="F:DNA-binding transcription factor activity"/>
    <property type="evidence" value="ECO:0007669"/>
    <property type="project" value="InterPro"/>
</dbReference>
<dbReference type="AlphaFoldDB" id="A0A1S1HEB2"/>
<evidence type="ECO:0000259" key="3">
    <source>
        <dbReference type="PROSITE" id="PS50937"/>
    </source>
</evidence>
<dbReference type="InterPro" id="IPR000551">
    <property type="entry name" value="MerR-type_HTH_dom"/>
</dbReference>
<evidence type="ECO:0000256" key="1">
    <source>
        <dbReference type="ARBA" id="ARBA00023125"/>
    </source>
</evidence>
<dbReference type="InterPro" id="IPR047057">
    <property type="entry name" value="MerR_fam"/>
</dbReference>
<dbReference type="InterPro" id="IPR009061">
    <property type="entry name" value="DNA-bd_dom_put_sf"/>
</dbReference>
<evidence type="ECO:0000256" key="2">
    <source>
        <dbReference type="SAM" id="MobiDB-lite"/>
    </source>
</evidence>
<dbReference type="EMBL" id="MIPT01000001">
    <property type="protein sequence ID" value="OHT19861.1"/>
    <property type="molecule type" value="Genomic_DNA"/>
</dbReference>
<evidence type="ECO:0000313" key="5">
    <source>
        <dbReference type="Proteomes" id="UP000179467"/>
    </source>
</evidence>
<sequence length="163" mass="18620">MPVHATIDTPDAQNRESYTISDLSEEFGVTARALRFYEDEGLIAPERVGLARVYSKRDRARLAWILRGKRVGFSLAEIREMIDLYDLDDGRATQRHVTVEKCEARIEALRRQREDIDAAIAELMDFVELVNSAEDDPKRVEAAEREARRLAESKRARNTGNDA</sequence>
<proteinExistence type="predicted"/>
<dbReference type="SUPFAM" id="SSF46955">
    <property type="entry name" value="Putative DNA-binding domain"/>
    <property type="match status" value="1"/>
</dbReference>
<organism evidence="4 5">
    <name type="scientific">Edaphosphingomonas haloaromaticamans</name>
    <dbReference type="NCBI Taxonomy" id="653954"/>
    <lineage>
        <taxon>Bacteria</taxon>
        <taxon>Pseudomonadati</taxon>
        <taxon>Pseudomonadota</taxon>
        <taxon>Alphaproteobacteria</taxon>
        <taxon>Sphingomonadales</taxon>
        <taxon>Rhizorhabdaceae</taxon>
        <taxon>Edaphosphingomonas</taxon>
    </lineage>
</organism>
<dbReference type="PANTHER" id="PTHR30204:SF58">
    <property type="entry name" value="HTH-TYPE TRANSCRIPTIONAL REGULATOR YFMP"/>
    <property type="match status" value="1"/>
</dbReference>
<dbReference type="SMART" id="SM00422">
    <property type="entry name" value="HTH_MERR"/>
    <property type="match status" value="1"/>
</dbReference>
<accession>A0A1S1HEB2</accession>
<dbReference type="CDD" id="cd04776">
    <property type="entry name" value="HTH_GnyR"/>
    <property type="match status" value="1"/>
</dbReference>
<feature type="compositionally biased region" description="Basic and acidic residues" evidence="2">
    <location>
        <begin position="137"/>
        <end position="155"/>
    </location>
</feature>
<dbReference type="RefSeq" id="WP_070933661.1">
    <property type="nucleotide sequence ID" value="NZ_MIPT01000001.1"/>
</dbReference>
<name>A0A1S1HEB2_9SPHN</name>
<reference evidence="4 5" key="1">
    <citation type="submission" date="2016-09" db="EMBL/GenBank/DDBJ databases">
        <title>Metabolic pathway, cell adaptation mechanisms and a novel monoxygenase revealed through proteogenomic-transcription analysis of a Sphingomonas haloaromaticamans strain degrading the fungicide ortho-phenylphenol.</title>
        <authorList>
            <person name="Perruchon C."/>
            <person name="Papadopoulou E.S."/>
            <person name="Rousidou C."/>
            <person name="Vasileiadis S."/>
            <person name="Tanou G."/>
            <person name="Amoutzias G."/>
            <person name="Molassiotis A."/>
            <person name="Karpouzas D.G."/>
        </authorList>
    </citation>
    <scope>NUCLEOTIDE SEQUENCE [LARGE SCALE GENOMIC DNA]</scope>
    <source>
        <strain evidence="4 5">P3</strain>
    </source>
</reference>
<dbReference type="Pfam" id="PF13411">
    <property type="entry name" value="MerR_1"/>
    <property type="match status" value="1"/>
</dbReference>